<keyword evidence="2 3" id="KW-0812">Transmembrane</keyword>
<dbReference type="Gene3D" id="1.10.3730.20">
    <property type="match status" value="2"/>
</dbReference>
<dbReference type="Proteomes" id="UP000767854">
    <property type="component" value="Unassembled WGS sequence"/>
</dbReference>
<gene>
    <name evidence="5" type="ORF">JOC49_002001</name>
</gene>
<feature type="transmembrane region" description="Helical" evidence="3">
    <location>
        <begin position="116"/>
        <end position="135"/>
    </location>
</feature>
<evidence type="ECO:0000256" key="3">
    <source>
        <dbReference type="SAM" id="Phobius"/>
    </source>
</evidence>
<keyword evidence="3" id="KW-1133">Transmembrane helix</keyword>
<dbReference type="EMBL" id="JAFBDT010000018">
    <property type="protein sequence ID" value="MBM7562441.1"/>
    <property type="molecule type" value="Genomic_DNA"/>
</dbReference>
<dbReference type="InterPro" id="IPR037185">
    <property type="entry name" value="EmrE-like"/>
</dbReference>
<feature type="domain" description="EamA" evidence="4">
    <location>
        <begin position="2"/>
        <end position="158"/>
    </location>
</feature>
<dbReference type="RefSeq" id="WP_204664873.1">
    <property type="nucleotide sequence ID" value="NZ_JAFBDT010000018.1"/>
</dbReference>
<dbReference type="InterPro" id="IPR045324">
    <property type="entry name" value="Small_multidrug_res"/>
</dbReference>
<organism evidence="5 6">
    <name type="scientific">Fusibacter tunisiensis</name>
    <dbReference type="NCBI Taxonomy" id="1008308"/>
    <lineage>
        <taxon>Bacteria</taxon>
        <taxon>Bacillati</taxon>
        <taxon>Bacillota</taxon>
        <taxon>Clostridia</taxon>
        <taxon>Eubacteriales</taxon>
        <taxon>Eubacteriales Family XII. Incertae Sedis</taxon>
        <taxon>Fusibacter</taxon>
    </lineage>
</organism>
<dbReference type="InterPro" id="IPR000620">
    <property type="entry name" value="EamA_dom"/>
</dbReference>
<feature type="transmembrane region" description="Helical" evidence="3">
    <location>
        <begin position="171"/>
        <end position="189"/>
    </location>
</feature>
<keyword evidence="3" id="KW-0472">Membrane</keyword>
<feature type="transmembrane region" description="Helical" evidence="3">
    <location>
        <begin position="84"/>
        <end position="104"/>
    </location>
</feature>
<proteinExistence type="inferred from homology"/>
<evidence type="ECO:0000259" key="4">
    <source>
        <dbReference type="Pfam" id="PF00892"/>
    </source>
</evidence>
<protein>
    <submittedName>
        <fullName evidence="5">Multidrug transporter EmrE-like cation transporter</fullName>
    </submittedName>
</protein>
<keyword evidence="6" id="KW-1185">Reference proteome</keyword>
<dbReference type="Pfam" id="PF00893">
    <property type="entry name" value="Multi_Drug_Res"/>
    <property type="match status" value="1"/>
</dbReference>
<feature type="transmembrane region" description="Helical" evidence="3">
    <location>
        <begin position="230"/>
        <end position="248"/>
    </location>
</feature>
<comment type="similarity">
    <text evidence="2">Belongs to the drug/metabolite transporter (DMT) superfamily. Small multidrug resistance (SMR) (TC 2.A.7.1) family.</text>
</comment>
<feature type="transmembrane region" description="Helical" evidence="3">
    <location>
        <begin position="260"/>
        <end position="279"/>
    </location>
</feature>
<feature type="transmembrane region" description="Helical" evidence="3">
    <location>
        <begin position="201"/>
        <end position="218"/>
    </location>
</feature>
<reference evidence="5 6" key="1">
    <citation type="submission" date="2021-01" db="EMBL/GenBank/DDBJ databases">
        <title>Genomic Encyclopedia of Type Strains, Phase IV (KMG-IV): sequencing the most valuable type-strain genomes for metagenomic binning, comparative biology and taxonomic classification.</title>
        <authorList>
            <person name="Goeker M."/>
        </authorList>
    </citation>
    <scope>NUCLEOTIDE SEQUENCE [LARGE SCALE GENOMIC DNA]</scope>
    <source>
        <strain evidence="5 6">DSM 24436</strain>
    </source>
</reference>
<dbReference type="Pfam" id="PF00892">
    <property type="entry name" value="EamA"/>
    <property type="match status" value="1"/>
</dbReference>
<accession>A0ABS2MSS0</accession>
<name>A0ABS2MSS0_9FIRM</name>
<comment type="similarity">
    <text evidence="1">Belongs to the EamA transporter family.</text>
</comment>
<evidence type="ECO:0000256" key="2">
    <source>
        <dbReference type="RuleBase" id="RU003942"/>
    </source>
</evidence>
<comment type="caution">
    <text evidence="5">The sequence shown here is derived from an EMBL/GenBank/DDBJ whole genome shotgun (WGS) entry which is preliminary data.</text>
</comment>
<dbReference type="SUPFAM" id="SSF103481">
    <property type="entry name" value="Multidrug resistance efflux transporter EmrE"/>
    <property type="match status" value="2"/>
</dbReference>
<evidence type="ECO:0000313" key="6">
    <source>
        <dbReference type="Proteomes" id="UP000767854"/>
    </source>
</evidence>
<comment type="subcellular location">
    <subcellularLocation>
        <location evidence="2">Cell membrane</location>
        <topology evidence="2">Multi-pass membrane protein</topology>
    </subcellularLocation>
</comment>
<evidence type="ECO:0000313" key="5">
    <source>
        <dbReference type="EMBL" id="MBM7562441.1"/>
    </source>
</evidence>
<sequence length="303" mass="33584">MIYLFLATLCSASIALIFKYTEGSGTNRYAVTTTNYFVAFSTSLLMIIFKGLLDTLSFDPGFWSRLLKTLSSDAGVLSKADSTLWALIIGSIAGAFFFLSFIYYQKSVRENGAGLSGTFAKLGILIPMIFSILLWRELPTALQWIGILLALISIVIVNLSKKTRQMFEINLTLLMLFSFGGIAEFSNKIFQKYALNAYKDVFLFAVFFVAFLISLIYTRLKKSPVTRRDLILGLAVGIPNLFSSYFLILALDTITTSVAFPIYSAGSIVLINLGSLLIYKEHIQNKNKIAIALTLVALVLINL</sequence>
<evidence type="ECO:0000256" key="1">
    <source>
        <dbReference type="ARBA" id="ARBA00007362"/>
    </source>
</evidence>
<feature type="transmembrane region" description="Helical" evidence="3">
    <location>
        <begin position="141"/>
        <end position="159"/>
    </location>
</feature>